<evidence type="ECO:0000313" key="3">
    <source>
        <dbReference type="EMBL" id="VIP05575.1"/>
    </source>
</evidence>
<dbReference type="GO" id="GO:0003677">
    <property type="term" value="F:DNA binding"/>
    <property type="evidence" value="ECO:0007669"/>
    <property type="project" value="InterPro"/>
</dbReference>
<dbReference type="NCBIfam" id="TIGR02937">
    <property type="entry name" value="sigma70-ECF"/>
    <property type="match status" value="1"/>
</dbReference>
<dbReference type="Gene3D" id="1.10.10.10">
    <property type="entry name" value="Winged helix-like DNA-binding domain superfamily/Winged helix DNA-binding domain"/>
    <property type="match status" value="1"/>
</dbReference>
<dbReference type="KEGG" id="tim:GMBLW1_36180"/>
<dbReference type="SUPFAM" id="SSF88659">
    <property type="entry name" value="Sigma3 and sigma4 domains of RNA polymerase sigma factors"/>
    <property type="match status" value="1"/>
</dbReference>
<dbReference type="Pfam" id="PF04542">
    <property type="entry name" value="Sigma70_r2"/>
    <property type="match status" value="1"/>
</dbReference>
<sequence length="185" mass="21555">MTPEQLVEAHLDLPTMIVSAYCKSRPSMRKHFDDLMSYGMEALWESAQRYESDIALFSTYAIHRIRWSCVDTARRIYGRPGRSNKRSPMLFTDFFSGNFRSVSRAEHDIFAVECDIPDDDPMTNGQWDRLLRCLSPHYRKVVEMRFRLGKSYAWIARDMGINVHTAMSIVSQAIKRMRKFSEVAA</sequence>
<dbReference type="RefSeq" id="WP_162660662.1">
    <property type="nucleotide sequence ID" value="NZ_LR593887.1"/>
</dbReference>
<dbReference type="GO" id="GO:0006352">
    <property type="term" value="P:DNA-templated transcription initiation"/>
    <property type="evidence" value="ECO:0007669"/>
    <property type="project" value="InterPro"/>
</dbReference>
<accession>A0A6C2YXT3</accession>
<reference evidence="3" key="1">
    <citation type="submission" date="2019-04" db="EMBL/GenBank/DDBJ databases">
        <authorList>
            <consortium name="Science for Life Laboratories"/>
        </authorList>
    </citation>
    <scope>NUCLEOTIDE SEQUENCE</scope>
    <source>
        <strain evidence="3">MBLW1</strain>
    </source>
</reference>
<evidence type="ECO:0000259" key="2">
    <source>
        <dbReference type="Pfam" id="PF08281"/>
    </source>
</evidence>
<dbReference type="SUPFAM" id="SSF88946">
    <property type="entry name" value="Sigma2 domain of RNA polymerase sigma factors"/>
    <property type="match status" value="1"/>
</dbReference>
<feature type="domain" description="RNA polymerase sigma-70 region 2" evidence="1">
    <location>
        <begin position="6"/>
        <end position="75"/>
    </location>
</feature>
<evidence type="ECO:0000259" key="1">
    <source>
        <dbReference type="Pfam" id="PF04542"/>
    </source>
</evidence>
<name>A0A6C2YXT3_9BACT</name>
<dbReference type="CDD" id="cd06171">
    <property type="entry name" value="Sigma70_r4"/>
    <property type="match status" value="1"/>
</dbReference>
<dbReference type="Proteomes" id="UP000464378">
    <property type="component" value="Chromosome"/>
</dbReference>
<dbReference type="EMBL" id="LR586016">
    <property type="protein sequence ID" value="VIP05575.1"/>
    <property type="molecule type" value="Genomic_DNA"/>
</dbReference>
<dbReference type="Gene3D" id="1.10.1740.10">
    <property type="match status" value="1"/>
</dbReference>
<feature type="domain" description="RNA polymerase sigma factor 70 region 4 type 2" evidence="2">
    <location>
        <begin position="126"/>
        <end position="177"/>
    </location>
</feature>
<gene>
    <name evidence="3" type="ORF">GMBLW1_36180</name>
</gene>
<organism evidence="3">
    <name type="scientific">Tuwongella immobilis</name>
    <dbReference type="NCBI Taxonomy" id="692036"/>
    <lineage>
        <taxon>Bacteria</taxon>
        <taxon>Pseudomonadati</taxon>
        <taxon>Planctomycetota</taxon>
        <taxon>Planctomycetia</taxon>
        <taxon>Gemmatales</taxon>
        <taxon>Gemmataceae</taxon>
        <taxon>Tuwongella</taxon>
    </lineage>
</organism>
<dbReference type="InterPro" id="IPR013324">
    <property type="entry name" value="RNA_pol_sigma_r3/r4-like"/>
</dbReference>
<keyword evidence="4" id="KW-1185">Reference proteome</keyword>
<dbReference type="InParanoid" id="A0A6C2YXT3"/>
<proteinExistence type="predicted"/>
<dbReference type="InterPro" id="IPR007627">
    <property type="entry name" value="RNA_pol_sigma70_r2"/>
</dbReference>
<dbReference type="AlphaFoldDB" id="A0A6C2YXT3"/>
<dbReference type="EMBL" id="LR593887">
    <property type="protein sequence ID" value="VTS08505.1"/>
    <property type="molecule type" value="Genomic_DNA"/>
</dbReference>
<dbReference type="InterPro" id="IPR014284">
    <property type="entry name" value="RNA_pol_sigma-70_dom"/>
</dbReference>
<dbReference type="InterPro" id="IPR036388">
    <property type="entry name" value="WH-like_DNA-bd_sf"/>
</dbReference>
<dbReference type="InterPro" id="IPR013249">
    <property type="entry name" value="RNA_pol_sigma70_r4_t2"/>
</dbReference>
<dbReference type="GO" id="GO:0016987">
    <property type="term" value="F:sigma factor activity"/>
    <property type="evidence" value="ECO:0007669"/>
    <property type="project" value="InterPro"/>
</dbReference>
<dbReference type="Pfam" id="PF08281">
    <property type="entry name" value="Sigma70_r4_2"/>
    <property type="match status" value="1"/>
</dbReference>
<dbReference type="InterPro" id="IPR013325">
    <property type="entry name" value="RNA_pol_sigma_r2"/>
</dbReference>
<protein>
    <submittedName>
        <fullName evidence="3">Rna polymerase factor sigma-70:: Sigma70_r2: Sigma70_r4_2</fullName>
    </submittedName>
</protein>
<evidence type="ECO:0000313" key="4">
    <source>
        <dbReference type="Proteomes" id="UP000464378"/>
    </source>
</evidence>